<keyword evidence="3" id="KW-1185">Reference proteome</keyword>
<accession>A0ABN7Y2M3</accession>
<dbReference type="EMBL" id="CAJZAH010000001">
    <property type="protein sequence ID" value="CAG9167569.1"/>
    <property type="molecule type" value="Genomic_DNA"/>
</dbReference>
<dbReference type="Proteomes" id="UP000721236">
    <property type="component" value="Unassembled WGS sequence"/>
</dbReference>
<gene>
    <name evidence="2" type="ORF">LMG21510_00781</name>
</gene>
<evidence type="ECO:0000313" key="2">
    <source>
        <dbReference type="EMBL" id="CAG9167569.1"/>
    </source>
</evidence>
<proteinExistence type="predicted"/>
<evidence type="ECO:0000313" key="3">
    <source>
        <dbReference type="Proteomes" id="UP000721236"/>
    </source>
</evidence>
<sequence length="119" mass="14222">MNDEYEFWRNSYDELESLKRELQKGLEQWRGIHAEWVELYARADRDPEAARAVRNIEAYFLEKKQSGDDIEQRVEELKANLKRMELRLEQDKRARGQESTGTPVGKRVPAVKKRIRRFA</sequence>
<keyword evidence="1" id="KW-0175">Coiled coil</keyword>
<name>A0ABN7Y2M3_9BURK</name>
<dbReference type="RefSeq" id="WP_224039776.1">
    <property type="nucleotide sequence ID" value="NZ_CAJZAH010000001.1"/>
</dbReference>
<protein>
    <submittedName>
        <fullName evidence="2">Uncharacterized protein</fullName>
    </submittedName>
</protein>
<evidence type="ECO:0000256" key="1">
    <source>
        <dbReference type="SAM" id="Coils"/>
    </source>
</evidence>
<organism evidence="2 3">
    <name type="scientific">Cupriavidus respiraculi</name>
    <dbReference type="NCBI Taxonomy" id="195930"/>
    <lineage>
        <taxon>Bacteria</taxon>
        <taxon>Pseudomonadati</taxon>
        <taxon>Pseudomonadota</taxon>
        <taxon>Betaproteobacteria</taxon>
        <taxon>Burkholderiales</taxon>
        <taxon>Burkholderiaceae</taxon>
        <taxon>Cupriavidus</taxon>
    </lineage>
</organism>
<comment type="caution">
    <text evidence="2">The sequence shown here is derived from an EMBL/GenBank/DDBJ whole genome shotgun (WGS) entry which is preliminary data.</text>
</comment>
<feature type="coiled-coil region" evidence="1">
    <location>
        <begin position="67"/>
        <end position="94"/>
    </location>
</feature>
<reference evidence="2 3" key="1">
    <citation type="submission" date="2021-08" db="EMBL/GenBank/DDBJ databases">
        <authorList>
            <person name="Peeters C."/>
        </authorList>
    </citation>
    <scope>NUCLEOTIDE SEQUENCE [LARGE SCALE GENOMIC DNA]</scope>
    <source>
        <strain evidence="2 3">LMG 21510</strain>
    </source>
</reference>